<reference evidence="3 4" key="1">
    <citation type="journal article" date="2021" name="ISME Commun">
        <title>Automated analysis of genomic sequences facilitates high-throughput and comprehensive description of bacteria.</title>
        <authorList>
            <person name="Hitch T.C.A."/>
        </authorList>
    </citation>
    <scope>NUCLEOTIDE SEQUENCE [LARGE SCALE GENOMIC DNA]</scope>
    <source>
        <strain evidence="3 4">Sanger_109</strain>
    </source>
</reference>
<keyword evidence="4" id="KW-1185">Reference proteome</keyword>
<dbReference type="Pfam" id="PF20791">
    <property type="entry name" value="Acyl-ACP_TE_C"/>
    <property type="match status" value="1"/>
</dbReference>
<proteinExistence type="predicted"/>
<evidence type="ECO:0000259" key="1">
    <source>
        <dbReference type="Pfam" id="PF01643"/>
    </source>
</evidence>
<dbReference type="InterPro" id="IPR049427">
    <property type="entry name" value="Acyl-ACP_TE_C"/>
</dbReference>
<feature type="domain" description="Acyl-ACP thioesterase N-terminal hotdog" evidence="1">
    <location>
        <begin position="29"/>
        <end position="132"/>
    </location>
</feature>
<feature type="domain" description="Acyl-ACP thioesterase-like C-terminal" evidence="2">
    <location>
        <begin position="174"/>
        <end position="227"/>
    </location>
</feature>
<dbReference type="Gene3D" id="3.10.129.10">
    <property type="entry name" value="Hotdog Thioesterase"/>
    <property type="match status" value="1"/>
</dbReference>
<evidence type="ECO:0000313" key="4">
    <source>
        <dbReference type="Proteomes" id="UP001652442"/>
    </source>
</evidence>
<dbReference type="SUPFAM" id="SSF54637">
    <property type="entry name" value="Thioesterase/thiol ester dehydrase-isomerase"/>
    <property type="match status" value="2"/>
</dbReference>
<dbReference type="Proteomes" id="UP001652442">
    <property type="component" value="Unassembled WGS sequence"/>
</dbReference>
<accession>A0ABT2TNA9</accession>
<gene>
    <name evidence="3" type="ORF">OCV88_15455</name>
</gene>
<organism evidence="3 4">
    <name type="scientific">Brotonthovivens ammoniilytica</name>
    <dbReference type="NCBI Taxonomy" id="2981725"/>
    <lineage>
        <taxon>Bacteria</taxon>
        <taxon>Bacillati</taxon>
        <taxon>Bacillota</taxon>
        <taxon>Clostridia</taxon>
        <taxon>Lachnospirales</taxon>
        <taxon>Lachnospiraceae</taxon>
        <taxon>Brotonthovivens</taxon>
    </lineage>
</organism>
<comment type="caution">
    <text evidence="3">The sequence shown here is derived from an EMBL/GenBank/DDBJ whole genome shotgun (WGS) entry which is preliminary data.</text>
</comment>
<dbReference type="RefSeq" id="WP_158426344.1">
    <property type="nucleotide sequence ID" value="NZ_JAOQJQ010000009.1"/>
</dbReference>
<evidence type="ECO:0000259" key="2">
    <source>
        <dbReference type="Pfam" id="PF20791"/>
    </source>
</evidence>
<name>A0ABT2TNA9_9FIRM</name>
<sequence length="252" mass="28903">MSFPECSMICPKGAYQMLITADTQQNTNKKDITCKDLARWMEAITEKHLSLSGMSREGLKQEGKIWVISWTSIEILHFPKAGEQILLRIWPCKRKGGMYPRKYAFYTVEGEPLACASSLFALMDSKTRTLASPTEKLKNISVIVEEKEQDLPKMLIPFPETLRGGISRRVCPEEIDKNGHLNNTYYIDWACELAEQVTQGPCSPESVWVQYSRELLEGQDAVLNYQQEEHTFYVRGYAEQEEAFSVIIKMKE</sequence>
<evidence type="ECO:0000313" key="3">
    <source>
        <dbReference type="EMBL" id="MCU6763705.1"/>
    </source>
</evidence>
<dbReference type="InterPro" id="IPR029069">
    <property type="entry name" value="HotDog_dom_sf"/>
</dbReference>
<dbReference type="EMBL" id="JAOQJQ010000009">
    <property type="protein sequence ID" value="MCU6763705.1"/>
    <property type="molecule type" value="Genomic_DNA"/>
</dbReference>
<dbReference type="Pfam" id="PF01643">
    <property type="entry name" value="Acyl-ACP_TE"/>
    <property type="match status" value="1"/>
</dbReference>
<dbReference type="InterPro" id="IPR002864">
    <property type="entry name" value="Acyl-ACP_thioesterase_NHD"/>
</dbReference>
<protein>
    <submittedName>
        <fullName evidence="3">Thioesterase</fullName>
    </submittedName>
</protein>